<name>A0A1D3CVI5_9EIME</name>
<dbReference type="PROSITE" id="PS51203">
    <property type="entry name" value="CS"/>
    <property type="match status" value="1"/>
</dbReference>
<feature type="compositionally biased region" description="Acidic residues" evidence="2">
    <location>
        <begin position="123"/>
        <end position="148"/>
    </location>
</feature>
<dbReference type="Proteomes" id="UP000095192">
    <property type="component" value="Unassembled WGS sequence"/>
</dbReference>
<dbReference type="CDD" id="cd06465">
    <property type="entry name" value="p23_hB-ind1_like"/>
    <property type="match status" value="1"/>
</dbReference>
<feature type="compositionally biased region" description="Basic and acidic residues" evidence="2">
    <location>
        <begin position="149"/>
        <end position="159"/>
    </location>
</feature>
<feature type="domain" description="CS" evidence="3">
    <location>
        <begin position="14"/>
        <end position="99"/>
    </location>
</feature>
<dbReference type="GO" id="GO:0051087">
    <property type="term" value="F:protein-folding chaperone binding"/>
    <property type="evidence" value="ECO:0007669"/>
    <property type="project" value="TreeGrafter"/>
</dbReference>
<feature type="region of interest" description="Disordered" evidence="2">
    <location>
        <begin position="117"/>
        <end position="166"/>
    </location>
</feature>
<accession>A0A1D3CVI5</accession>
<evidence type="ECO:0000259" key="3">
    <source>
        <dbReference type="PROSITE" id="PS51203"/>
    </source>
</evidence>
<gene>
    <name evidence="4" type="ORF">cyc_00055</name>
</gene>
<dbReference type="InParanoid" id="A0A1D3CVI5"/>
<dbReference type="GO" id="GO:0005829">
    <property type="term" value="C:cytosol"/>
    <property type="evidence" value="ECO:0007669"/>
    <property type="project" value="TreeGrafter"/>
</dbReference>
<proteinExistence type="inferred from homology"/>
<dbReference type="Gene3D" id="2.60.40.790">
    <property type="match status" value="1"/>
</dbReference>
<reference evidence="4 5" key="1">
    <citation type="journal article" date="2016" name="BMC Genomics">
        <title>Comparative genomics reveals Cyclospora cayetanensis possesses coccidia-like metabolism and invasion components but unique surface antigens.</title>
        <authorList>
            <person name="Liu S."/>
            <person name="Wang L."/>
            <person name="Zheng H."/>
            <person name="Xu Z."/>
            <person name="Roellig D.M."/>
            <person name="Li N."/>
            <person name="Frace M.A."/>
            <person name="Tang K."/>
            <person name="Arrowood M.J."/>
            <person name="Moss D.M."/>
            <person name="Zhang L."/>
            <person name="Feng Y."/>
            <person name="Xiao L."/>
        </authorList>
    </citation>
    <scope>NUCLEOTIDE SEQUENCE [LARGE SCALE GENOMIC DNA]</scope>
    <source>
        <strain evidence="4 5">CHN_HEN01</strain>
    </source>
</reference>
<dbReference type="GO" id="GO:0051131">
    <property type="term" value="P:chaperone-mediated protein complex assembly"/>
    <property type="evidence" value="ECO:0007669"/>
    <property type="project" value="TreeGrafter"/>
</dbReference>
<dbReference type="EMBL" id="JROU02001794">
    <property type="protein sequence ID" value="OEH75208.1"/>
    <property type="molecule type" value="Genomic_DNA"/>
</dbReference>
<organism evidence="4 5">
    <name type="scientific">Cyclospora cayetanensis</name>
    <dbReference type="NCBI Taxonomy" id="88456"/>
    <lineage>
        <taxon>Eukaryota</taxon>
        <taxon>Sar</taxon>
        <taxon>Alveolata</taxon>
        <taxon>Apicomplexa</taxon>
        <taxon>Conoidasida</taxon>
        <taxon>Coccidia</taxon>
        <taxon>Eucoccidiorida</taxon>
        <taxon>Eimeriorina</taxon>
        <taxon>Eimeriidae</taxon>
        <taxon>Cyclospora</taxon>
    </lineage>
</organism>
<sequence length="166" mass="18690">MLVLPCIVFFRKESCTPECLWAERKDFVFLTVQVTSPENLKVDLEEQSLDFYCTKGEKAYSCHLDFPESINVEESKYSTQRNVQFKLVKKEARRWHRVSTADKKKLHWLNSLGGAGGFGDMGDMGDSDDEDDLKDLDAPMGEDDEAEGAGDKKAEEEAKPPATAES</sequence>
<keyword evidence="5" id="KW-1185">Reference proteome</keyword>
<dbReference type="GO" id="GO:0006457">
    <property type="term" value="P:protein folding"/>
    <property type="evidence" value="ECO:0007669"/>
    <property type="project" value="TreeGrafter"/>
</dbReference>
<evidence type="ECO:0000256" key="2">
    <source>
        <dbReference type="SAM" id="MobiDB-lite"/>
    </source>
</evidence>
<protein>
    <submittedName>
        <fullName evidence="4">P23 family protein</fullName>
    </submittedName>
</protein>
<dbReference type="SUPFAM" id="SSF49764">
    <property type="entry name" value="HSP20-like chaperones"/>
    <property type="match status" value="1"/>
</dbReference>
<evidence type="ECO:0000313" key="4">
    <source>
        <dbReference type="EMBL" id="OEH75208.1"/>
    </source>
</evidence>
<dbReference type="InterPro" id="IPR045250">
    <property type="entry name" value="p23-like"/>
</dbReference>
<dbReference type="Pfam" id="PF04969">
    <property type="entry name" value="CS"/>
    <property type="match status" value="1"/>
</dbReference>
<comment type="similarity">
    <text evidence="1">Belongs to the p23/wos2 family.</text>
</comment>
<dbReference type="AlphaFoldDB" id="A0A1D3CVI5"/>
<dbReference type="VEuPathDB" id="ToxoDB:LOC34617289"/>
<dbReference type="PANTHER" id="PTHR22932:SF1">
    <property type="entry name" value="CO-CHAPERONE PROTEIN DAF-41"/>
    <property type="match status" value="1"/>
</dbReference>
<evidence type="ECO:0000256" key="1">
    <source>
        <dbReference type="ARBA" id="ARBA00025733"/>
    </source>
</evidence>
<dbReference type="InterPro" id="IPR008978">
    <property type="entry name" value="HSP20-like_chaperone"/>
</dbReference>
<dbReference type="PANTHER" id="PTHR22932">
    <property type="entry name" value="TELOMERASE-BINDING PROTEIN P23 HSP90 CO-CHAPERONE"/>
    <property type="match status" value="1"/>
</dbReference>
<dbReference type="InterPro" id="IPR007052">
    <property type="entry name" value="CS_dom"/>
</dbReference>
<dbReference type="GO" id="GO:0005634">
    <property type="term" value="C:nucleus"/>
    <property type="evidence" value="ECO:0007669"/>
    <property type="project" value="TreeGrafter"/>
</dbReference>
<evidence type="ECO:0000313" key="5">
    <source>
        <dbReference type="Proteomes" id="UP000095192"/>
    </source>
</evidence>
<dbReference type="VEuPathDB" id="ToxoDB:cyc_00055"/>
<comment type="caution">
    <text evidence="4">The sequence shown here is derived from an EMBL/GenBank/DDBJ whole genome shotgun (WGS) entry which is preliminary data.</text>
</comment>
<dbReference type="GO" id="GO:0051879">
    <property type="term" value="F:Hsp90 protein binding"/>
    <property type="evidence" value="ECO:0007669"/>
    <property type="project" value="InterPro"/>
</dbReference>